<dbReference type="SUPFAM" id="SSF50978">
    <property type="entry name" value="WD40 repeat-like"/>
    <property type="match status" value="1"/>
</dbReference>
<feature type="repeat" description="WD" evidence="3">
    <location>
        <begin position="263"/>
        <end position="304"/>
    </location>
</feature>
<dbReference type="OrthoDB" id="540662at2759"/>
<dbReference type="FunFam" id="2.130.10.10:FF:000411">
    <property type="entry name" value="U4/U6 small nuclear ribonucleoprotein Prp4"/>
    <property type="match status" value="1"/>
</dbReference>
<evidence type="ECO:0000256" key="3">
    <source>
        <dbReference type="PROSITE-ProRule" id="PRU00221"/>
    </source>
</evidence>
<dbReference type="InterPro" id="IPR015943">
    <property type="entry name" value="WD40/YVTN_repeat-like_dom_sf"/>
</dbReference>
<dbReference type="GO" id="GO:0034247">
    <property type="term" value="P:snoRNA splicing"/>
    <property type="evidence" value="ECO:0007669"/>
    <property type="project" value="EnsemblFungi"/>
</dbReference>
<dbReference type="PANTHER" id="PTHR19846:SF0">
    <property type="entry name" value="PRE-MRNA PROCESSING FACTOR 4"/>
    <property type="match status" value="1"/>
</dbReference>
<dbReference type="PROSITE" id="PS50082">
    <property type="entry name" value="WD_REPEATS_2"/>
    <property type="match status" value="5"/>
</dbReference>
<feature type="repeat" description="WD" evidence="3">
    <location>
        <begin position="221"/>
        <end position="253"/>
    </location>
</feature>
<dbReference type="AlphaFoldDB" id="A0A1G4J1U6"/>
<evidence type="ECO:0000256" key="4">
    <source>
        <dbReference type="SAM" id="MobiDB-lite"/>
    </source>
</evidence>
<feature type="compositionally biased region" description="Acidic residues" evidence="4">
    <location>
        <begin position="99"/>
        <end position="116"/>
    </location>
</feature>
<dbReference type="PROSITE" id="PS00678">
    <property type="entry name" value="WD_REPEATS_1"/>
    <property type="match status" value="3"/>
</dbReference>
<keyword evidence="1 3" id="KW-0853">WD repeat</keyword>
<dbReference type="SMART" id="SM00320">
    <property type="entry name" value="WD40"/>
    <property type="match status" value="7"/>
</dbReference>
<protein>
    <submittedName>
        <fullName evidence="5">LADA_0C12552g1_1</fullName>
    </submittedName>
</protein>
<accession>A0A1G4J1U6</accession>
<feature type="repeat" description="WD" evidence="3">
    <location>
        <begin position="347"/>
        <end position="388"/>
    </location>
</feature>
<dbReference type="GO" id="GO:0000393">
    <property type="term" value="P:spliceosomal conformational changes to generate catalytic conformation"/>
    <property type="evidence" value="ECO:0007669"/>
    <property type="project" value="EnsemblFungi"/>
</dbReference>
<dbReference type="InterPro" id="IPR020472">
    <property type="entry name" value="WD40_PAC1"/>
</dbReference>
<proteinExistence type="predicted"/>
<dbReference type="EMBL" id="LT598459">
    <property type="protein sequence ID" value="SCU83622.1"/>
    <property type="molecule type" value="Genomic_DNA"/>
</dbReference>
<keyword evidence="2" id="KW-0677">Repeat</keyword>
<dbReference type="Pfam" id="PF00400">
    <property type="entry name" value="WD40"/>
    <property type="match status" value="5"/>
</dbReference>
<dbReference type="Gene3D" id="2.130.10.10">
    <property type="entry name" value="YVTN repeat-like/Quinoprotein amine dehydrogenase"/>
    <property type="match status" value="2"/>
</dbReference>
<evidence type="ECO:0000313" key="6">
    <source>
        <dbReference type="Proteomes" id="UP000190274"/>
    </source>
</evidence>
<evidence type="ECO:0000256" key="2">
    <source>
        <dbReference type="ARBA" id="ARBA00022737"/>
    </source>
</evidence>
<gene>
    <name evidence="5" type="ORF">LADA_0C12552G</name>
</gene>
<dbReference type="Proteomes" id="UP000190274">
    <property type="component" value="Chromosome C"/>
</dbReference>
<feature type="region of interest" description="Disordered" evidence="4">
    <location>
        <begin position="96"/>
        <end position="118"/>
    </location>
</feature>
<dbReference type="PROSITE" id="PS50294">
    <property type="entry name" value="WD_REPEATS_REGION"/>
    <property type="match status" value="5"/>
</dbReference>
<dbReference type="STRING" id="1266660.A0A1G4J1U6"/>
<feature type="repeat" description="WD" evidence="3">
    <location>
        <begin position="432"/>
        <end position="469"/>
    </location>
</feature>
<feature type="repeat" description="WD" evidence="3">
    <location>
        <begin position="305"/>
        <end position="346"/>
    </location>
</feature>
<dbReference type="InterPro" id="IPR036322">
    <property type="entry name" value="WD40_repeat_dom_sf"/>
</dbReference>
<name>A0A1G4J1U6_9SACH</name>
<keyword evidence="6" id="KW-1185">Reference proteome</keyword>
<evidence type="ECO:0000313" key="5">
    <source>
        <dbReference type="EMBL" id="SCU83622.1"/>
    </source>
</evidence>
<dbReference type="GO" id="GO:0030621">
    <property type="term" value="F:U4 snRNA binding"/>
    <property type="evidence" value="ECO:0007669"/>
    <property type="project" value="TreeGrafter"/>
</dbReference>
<reference evidence="6" key="1">
    <citation type="submission" date="2016-03" db="EMBL/GenBank/DDBJ databases">
        <authorList>
            <person name="Devillers H."/>
        </authorList>
    </citation>
    <scope>NUCLEOTIDE SEQUENCE [LARGE SCALE GENOMIC DNA]</scope>
</reference>
<dbReference type="CDD" id="cd00200">
    <property type="entry name" value="WD40"/>
    <property type="match status" value="1"/>
</dbReference>
<dbReference type="InterPro" id="IPR019775">
    <property type="entry name" value="WD40_repeat_CS"/>
</dbReference>
<dbReference type="InterPro" id="IPR001680">
    <property type="entry name" value="WD40_rpt"/>
</dbReference>
<sequence length="469" mass="51733">MSGQKDRIGLSEIRIDTDYANDGNSAPVGEAVKRLEFQREEVQKLIPTADTEVQKGLEIAGISSNEFGKTPRVRREKLIELAFQNPSLKDALVRAAEVNEQESESEGEDDDGDEEFYTPASEPLIKARRFLVRDSLARARQRLQVERSAFHLHNTREIIEKRRLLNRSLATFELEGSQIVAARPVSRVRLSPDQKLAVCGSWKGDLQVLDPGTLGIINSIENAHQGKVGGLSWNSNSQLVASGGGDNKVKVWQPKSQVASAQFDGHEARVVDVKFHPSDRYLASASFDMTWRLWDVETQVELQLQEGHAKEVYSLDFQCDGSLLCSAGLDSIARVWDLRSGQSLMTLEGHAKPIYAVSWSPNGHHLATGSGDGTVKVWDIRNSSTPASIMGHNNIVSDVQFEKSTGQCLVSSSYDTTIGVFAADSWIKLASLRGHSDKILSVDIARGGTHLLSCGWDRSLKKWSLKNGQ</sequence>
<organism evidence="5 6">
    <name type="scientific">Lachancea dasiensis</name>
    <dbReference type="NCBI Taxonomy" id="1072105"/>
    <lineage>
        <taxon>Eukaryota</taxon>
        <taxon>Fungi</taxon>
        <taxon>Dikarya</taxon>
        <taxon>Ascomycota</taxon>
        <taxon>Saccharomycotina</taxon>
        <taxon>Saccharomycetes</taxon>
        <taxon>Saccharomycetales</taxon>
        <taxon>Saccharomycetaceae</taxon>
        <taxon>Lachancea</taxon>
    </lineage>
</organism>
<dbReference type="GO" id="GO:0046540">
    <property type="term" value="C:U4/U6 x U5 tri-snRNP complex"/>
    <property type="evidence" value="ECO:0007669"/>
    <property type="project" value="EnsemblFungi"/>
</dbReference>
<dbReference type="PRINTS" id="PR00320">
    <property type="entry name" value="GPROTEINBRPT"/>
</dbReference>
<evidence type="ECO:0000256" key="1">
    <source>
        <dbReference type="ARBA" id="ARBA00022574"/>
    </source>
</evidence>
<dbReference type="PANTHER" id="PTHR19846">
    <property type="entry name" value="WD40 REPEAT PROTEIN"/>
    <property type="match status" value="1"/>
</dbReference>
<dbReference type="GO" id="GO:0017070">
    <property type="term" value="F:U6 snRNA binding"/>
    <property type="evidence" value="ECO:0007669"/>
    <property type="project" value="TreeGrafter"/>
</dbReference>